<evidence type="ECO:0000256" key="4">
    <source>
        <dbReference type="ARBA" id="ARBA00022692"/>
    </source>
</evidence>
<dbReference type="EMBL" id="RBAL01000010">
    <property type="protein sequence ID" value="RKN40485.1"/>
    <property type="molecule type" value="Genomic_DNA"/>
</dbReference>
<dbReference type="GO" id="GO:0055085">
    <property type="term" value="P:transmembrane transport"/>
    <property type="evidence" value="ECO:0007669"/>
    <property type="project" value="InterPro"/>
</dbReference>
<dbReference type="InterPro" id="IPR035906">
    <property type="entry name" value="MetI-like_sf"/>
</dbReference>
<dbReference type="Proteomes" id="UP000272474">
    <property type="component" value="Unassembled WGS sequence"/>
</dbReference>
<evidence type="ECO:0000259" key="9">
    <source>
        <dbReference type="PROSITE" id="PS50928"/>
    </source>
</evidence>
<reference evidence="10 11" key="1">
    <citation type="journal article" date="2014" name="Int. J. Syst. Evol. Microbiol.">
        <title>Streptomyces hoynatensis sp. nov., isolated from deep marine sediment.</title>
        <authorList>
            <person name="Veyisoglu A."/>
            <person name="Sahin N."/>
        </authorList>
    </citation>
    <scope>NUCLEOTIDE SEQUENCE [LARGE SCALE GENOMIC DNA]</scope>
    <source>
        <strain evidence="10 11">KCTC 29097</strain>
    </source>
</reference>
<feature type="transmembrane region" description="Helical" evidence="7">
    <location>
        <begin position="186"/>
        <end position="209"/>
    </location>
</feature>
<evidence type="ECO:0000256" key="2">
    <source>
        <dbReference type="ARBA" id="ARBA00022448"/>
    </source>
</evidence>
<protein>
    <submittedName>
        <fullName evidence="10">Sugar ABC transporter permease</fullName>
    </submittedName>
</protein>
<keyword evidence="3" id="KW-1003">Cell membrane</keyword>
<sequence>MTVDIEEAPSRPPGPLAGGPRARRGRRLPTGWVPYLLIAPAVVALLAVLGYALVRNLLISFQEFGRRQLISRTTEWTGLDNYREVLENDRFWDSLVRTFVFMAVNVVLIMVIGTLIGLLLNQLGRAMRLVLSISLVAAWAMPVTVSTTVFSWLFDTQFGVANWVMRHLGFSGYEQHNWFGSGLSTLTIATLLIVWGSVPFVALNLYAGLTTIGGEIYEAARMDGANAWRIFWSIVAPIMRPFFLITSFLEIIWVFKAFVQIYALNGGGPDRESETLPVMAYIEGMGQNQYGTGAAISVLTLVILLVAMSFYFRLILRQEREEGLPTQTATAPVRSGA</sequence>
<evidence type="ECO:0000256" key="8">
    <source>
        <dbReference type="SAM" id="MobiDB-lite"/>
    </source>
</evidence>
<gene>
    <name evidence="10" type="ORF">D7294_18790</name>
</gene>
<accession>A0A3A9YX24</accession>
<evidence type="ECO:0000313" key="11">
    <source>
        <dbReference type="Proteomes" id="UP000272474"/>
    </source>
</evidence>
<dbReference type="AlphaFoldDB" id="A0A3A9YX24"/>
<keyword evidence="5 7" id="KW-1133">Transmembrane helix</keyword>
<keyword evidence="11" id="KW-1185">Reference proteome</keyword>
<dbReference type="PANTHER" id="PTHR43227:SF8">
    <property type="entry name" value="DIACETYLCHITOBIOSE UPTAKE SYSTEM PERMEASE PROTEIN DASB"/>
    <property type="match status" value="1"/>
</dbReference>
<dbReference type="InterPro" id="IPR000515">
    <property type="entry name" value="MetI-like"/>
</dbReference>
<feature type="transmembrane region" description="Helical" evidence="7">
    <location>
        <begin position="32"/>
        <end position="54"/>
    </location>
</feature>
<evidence type="ECO:0000313" key="10">
    <source>
        <dbReference type="EMBL" id="RKN40485.1"/>
    </source>
</evidence>
<dbReference type="InterPro" id="IPR050809">
    <property type="entry name" value="UgpAE/MalFG_permease"/>
</dbReference>
<organism evidence="10 11">
    <name type="scientific">Streptomyces hoynatensis</name>
    <dbReference type="NCBI Taxonomy" id="1141874"/>
    <lineage>
        <taxon>Bacteria</taxon>
        <taxon>Bacillati</taxon>
        <taxon>Actinomycetota</taxon>
        <taxon>Actinomycetes</taxon>
        <taxon>Kitasatosporales</taxon>
        <taxon>Streptomycetaceae</taxon>
        <taxon>Streptomyces</taxon>
    </lineage>
</organism>
<dbReference type="PANTHER" id="PTHR43227">
    <property type="entry name" value="BLL4140 PROTEIN"/>
    <property type="match status" value="1"/>
</dbReference>
<dbReference type="RefSeq" id="WP_120681227.1">
    <property type="nucleotide sequence ID" value="NZ_RBAL01000010.1"/>
</dbReference>
<evidence type="ECO:0000256" key="3">
    <source>
        <dbReference type="ARBA" id="ARBA00022475"/>
    </source>
</evidence>
<proteinExistence type="inferred from homology"/>
<feature type="transmembrane region" description="Helical" evidence="7">
    <location>
        <begin position="230"/>
        <end position="255"/>
    </location>
</feature>
<feature type="domain" description="ABC transmembrane type-1" evidence="9">
    <location>
        <begin position="95"/>
        <end position="311"/>
    </location>
</feature>
<dbReference type="Pfam" id="PF00528">
    <property type="entry name" value="BPD_transp_1"/>
    <property type="match status" value="1"/>
</dbReference>
<feature type="transmembrane region" description="Helical" evidence="7">
    <location>
        <begin position="129"/>
        <end position="154"/>
    </location>
</feature>
<comment type="caution">
    <text evidence="10">The sequence shown here is derived from an EMBL/GenBank/DDBJ whole genome shotgun (WGS) entry which is preliminary data.</text>
</comment>
<name>A0A3A9YX24_9ACTN</name>
<evidence type="ECO:0000256" key="7">
    <source>
        <dbReference type="RuleBase" id="RU363032"/>
    </source>
</evidence>
<comment type="similarity">
    <text evidence="7">Belongs to the binding-protein-dependent transport system permease family.</text>
</comment>
<feature type="transmembrane region" description="Helical" evidence="7">
    <location>
        <begin position="99"/>
        <end position="120"/>
    </location>
</feature>
<keyword evidence="4 7" id="KW-0812">Transmembrane</keyword>
<dbReference type="OrthoDB" id="9804439at2"/>
<dbReference type="PROSITE" id="PS50928">
    <property type="entry name" value="ABC_TM1"/>
    <property type="match status" value="1"/>
</dbReference>
<dbReference type="SUPFAM" id="SSF161098">
    <property type="entry name" value="MetI-like"/>
    <property type="match status" value="1"/>
</dbReference>
<evidence type="ECO:0000256" key="5">
    <source>
        <dbReference type="ARBA" id="ARBA00022989"/>
    </source>
</evidence>
<evidence type="ECO:0000256" key="1">
    <source>
        <dbReference type="ARBA" id="ARBA00004651"/>
    </source>
</evidence>
<keyword evidence="6 7" id="KW-0472">Membrane</keyword>
<comment type="subcellular location">
    <subcellularLocation>
        <location evidence="1 7">Cell membrane</location>
        <topology evidence="1 7">Multi-pass membrane protein</topology>
    </subcellularLocation>
</comment>
<dbReference type="GO" id="GO:0005886">
    <property type="term" value="C:plasma membrane"/>
    <property type="evidence" value="ECO:0007669"/>
    <property type="project" value="UniProtKB-SubCell"/>
</dbReference>
<dbReference type="CDD" id="cd06261">
    <property type="entry name" value="TM_PBP2"/>
    <property type="match status" value="1"/>
</dbReference>
<keyword evidence="2 7" id="KW-0813">Transport</keyword>
<feature type="transmembrane region" description="Helical" evidence="7">
    <location>
        <begin position="290"/>
        <end position="312"/>
    </location>
</feature>
<evidence type="ECO:0000256" key="6">
    <source>
        <dbReference type="ARBA" id="ARBA00023136"/>
    </source>
</evidence>
<dbReference type="Gene3D" id="1.10.3720.10">
    <property type="entry name" value="MetI-like"/>
    <property type="match status" value="1"/>
</dbReference>
<feature type="region of interest" description="Disordered" evidence="8">
    <location>
        <begin position="1"/>
        <end position="23"/>
    </location>
</feature>